<feature type="signal peptide" evidence="4">
    <location>
        <begin position="1"/>
        <end position="21"/>
    </location>
</feature>
<dbReference type="Proteomes" id="UP001251528">
    <property type="component" value="Unassembled WGS sequence"/>
</dbReference>
<evidence type="ECO:0000256" key="3">
    <source>
        <dbReference type="SAM" id="MobiDB-lite"/>
    </source>
</evidence>
<feature type="chain" id="PRO_5042577946" description="Peptidase S1 domain-containing protein" evidence="4">
    <location>
        <begin position="22"/>
        <end position="306"/>
    </location>
</feature>
<dbReference type="FunFam" id="2.40.10.10:FF:000002">
    <property type="entry name" value="Transmembrane protease serine"/>
    <property type="match status" value="1"/>
</dbReference>
<dbReference type="GO" id="GO:0006508">
    <property type="term" value="P:proteolysis"/>
    <property type="evidence" value="ECO:0007669"/>
    <property type="project" value="UniProtKB-KW"/>
</dbReference>
<keyword evidence="2" id="KW-0645">Protease</keyword>
<keyword evidence="2" id="KW-0720">Serine protease</keyword>
<dbReference type="FunFam" id="2.40.10.10:FF:000068">
    <property type="entry name" value="transmembrane protease serine 2"/>
    <property type="match status" value="1"/>
</dbReference>
<feature type="compositionally biased region" description="Gly residues" evidence="3">
    <location>
        <begin position="262"/>
        <end position="298"/>
    </location>
</feature>
<evidence type="ECO:0000259" key="5">
    <source>
        <dbReference type="PROSITE" id="PS50240"/>
    </source>
</evidence>
<organism evidence="6 7">
    <name type="scientific">Conoideocrella luteorostrata</name>
    <dbReference type="NCBI Taxonomy" id="1105319"/>
    <lineage>
        <taxon>Eukaryota</taxon>
        <taxon>Fungi</taxon>
        <taxon>Dikarya</taxon>
        <taxon>Ascomycota</taxon>
        <taxon>Pezizomycotina</taxon>
        <taxon>Sordariomycetes</taxon>
        <taxon>Hypocreomycetidae</taxon>
        <taxon>Hypocreales</taxon>
        <taxon>Clavicipitaceae</taxon>
        <taxon>Conoideocrella</taxon>
    </lineage>
</organism>
<dbReference type="PANTHER" id="PTHR24252">
    <property type="entry name" value="ACROSIN-RELATED"/>
    <property type="match status" value="1"/>
</dbReference>
<dbReference type="PROSITE" id="PS00134">
    <property type="entry name" value="TRYPSIN_HIS"/>
    <property type="match status" value="1"/>
</dbReference>
<dbReference type="InterPro" id="IPR009003">
    <property type="entry name" value="Peptidase_S1_PA"/>
</dbReference>
<keyword evidence="1" id="KW-1015">Disulfide bond</keyword>
<proteinExistence type="predicted"/>
<name>A0AAJ0D1H9_9HYPO</name>
<keyword evidence="7" id="KW-1185">Reference proteome</keyword>
<dbReference type="InterPro" id="IPR033116">
    <property type="entry name" value="TRYPSIN_SER"/>
</dbReference>
<dbReference type="EMBL" id="JASWJB010000001">
    <property type="protein sequence ID" value="KAK2617021.1"/>
    <property type="molecule type" value="Genomic_DNA"/>
</dbReference>
<evidence type="ECO:0000313" key="6">
    <source>
        <dbReference type="EMBL" id="KAK2617021.1"/>
    </source>
</evidence>
<dbReference type="Pfam" id="PF00089">
    <property type="entry name" value="Trypsin"/>
    <property type="match status" value="1"/>
</dbReference>
<dbReference type="CDD" id="cd00190">
    <property type="entry name" value="Tryp_SPc"/>
    <property type="match status" value="1"/>
</dbReference>
<reference evidence="6" key="1">
    <citation type="submission" date="2023-06" db="EMBL/GenBank/DDBJ databases">
        <title>Conoideocrella luteorostrata (Hypocreales: Clavicipitaceae), a potential biocontrol fungus for elongate hemlock scale in United States Christmas tree production areas.</title>
        <authorList>
            <person name="Barrett H."/>
            <person name="Lovett B."/>
            <person name="Macias A.M."/>
            <person name="Stajich J.E."/>
            <person name="Kasson M.T."/>
        </authorList>
    </citation>
    <scope>NUCLEOTIDE SEQUENCE</scope>
    <source>
        <strain evidence="6">ARSEF 14590</strain>
    </source>
</reference>
<dbReference type="AlphaFoldDB" id="A0AAJ0D1H9"/>
<dbReference type="Gene3D" id="2.40.10.10">
    <property type="entry name" value="Trypsin-like serine proteases"/>
    <property type="match status" value="1"/>
</dbReference>
<dbReference type="InterPro" id="IPR001314">
    <property type="entry name" value="Peptidase_S1A"/>
</dbReference>
<dbReference type="PROSITE" id="PS00135">
    <property type="entry name" value="TRYPSIN_SER"/>
    <property type="match status" value="1"/>
</dbReference>
<gene>
    <name evidence="6" type="ORF">QQS21_000112</name>
</gene>
<protein>
    <recommendedName>
        <fullName evidence="5">Peptidase S1 domain-containing protein</fullName>
    </recommendedName>
</protein>
<evidence type="ECO:0000256" key="4">
    <source>
        <dbReference type="SAM" id="SignalP"/>
    </source>
</evidence>
<evidence type="ECO:0000256" key="1">
    <source>
        <dbReference type="ARBA" id="ARBA00023157"/>
    </source>
</evidence>
<dbReference type="PANTHER" id="PTHR24252:SF7">
    <property type="entry name" value="HYALIN"/>
    <property type="match status" value="1"/>
</dbReference>
<feature type="region of interest" description="Disordered" evidence="3">
    <location>
        <begin position="261"/>
        <end position="306"/>
    </location>
</feature>
<dbReference type="PRINTS" id="PR00722">
    <property type="entry name" value="CHYMOTRYPSIN"/>
</dbReference>
<sequence>MASKVALAAKVAILAVGTASALLMEGNASARVVGGTVSHSGRFPFIVSLRKNAQHHCGGTLINSDTVVTAAHCSEGLNNAEGYEVCGGTLNRDQCGFTSSVAFIKVNTGFSMKTMNHDIAIWKLSSAIPAGHASAFATLTRKNNDPEASSEVTVAGWGLKQDPEFSHNGQPIPPEDLRELSLTVKDRAQCRTEMPQPITGNMICAGRPGKDSCYGDSGGPLIDDTNALVGVVSFGRHCGMEGRPGVYTRVGKYISFIESGGEELGSGGEELGSGGEELGSGGEQLGSGGEQLGSGGEQSGSHGLDD</sequence>
<dbReference type="GO" id="GO:0004252">
    <property type="term" value="F:serine-type endopeptidase activity"/>
    <property type="evidence" value="ECO:0007669"/>
    <property type="project" value="InterPro"/>
</dbReference>
<keyword evidence="4" id="KW-0732">Signal</keyword>
<keyword evidence="2" id="KW-0378">Hydrolase</keyword>
<feature type="domain" description="Peptidase S1" evidence="5">
    <location>
        <begin position="32"/>
        <end position="262"/>
    </location>
</feature>
<evidence type="ECO:0000256" key="2">
    <source>
        <dbReference type="RuleBase" id="RU363034"/>
    </source>
</evidence>
<dbReference type="InterPro" id="IPR001254">
    <property type="entry name" value="Trypsin_dom"/>
</dbReference>
<dbReference type="SUPFAM" id="SSF50494">
    <property type="entry name" value="Trypsin-like serine proteases"/>
    <property type="match status" value="1"/>
</dbReference>
<accession>A0AAJ0D1H9</accession>
<dbReference type="InterPro" id="IPR043504">
    <property type="entry name" value="Peptidase_S1_PA_chymotrypsin"/>
</dbReference>
<dbReference type="InterPro" id="IPR018114">
    <property type="entry name" value="TRYPSIN_HIS"/>
</dbReference>
<comment type="caution">
    <text evidence="6">The sequence shown here is derived from an EMBL/GenBank/DDBJ whole genome shotgun (WGS) entry which is preliminary data.</text>
</comment>
<dbReference type="SMART" id="SM00020">
    <property type="entry name" value="Tryp_SPc"/>
    <property type="match status" value="1"/>
</dbReference>
<evidence type="ECO:0000313" key="7">
    <source>
        <dbReference type="Proteomes" id="UP001251528"/>
    </source>
</evidence>
<dbReference type="PROSITE" id="PS50240">
    <property type="entry name" value="TRYPSIN_DOM"/>
    <property type="match status" value="1"/>
</dbReference>